<name>A0A0F9BUQ2_9ZZZZ</name>
<dbReference type="EMBL" id="LAZR01047470">
    <property type="protein sequence ID" value="KKK94149.1"/>
    <property type="molecule type" value="Genomic_DNA"/>
</dbReference>
<comment type="caution">
    <text evidence="2">The sequence shown here is derived from an EMBL/GenBank/DDBJ whole genome shotgun (WGS) entry which is preliminary data.</text>
</comment>
<reference evidence="2" key="1">
    <citation type="journal article" date="2015" name="Nature">
        <title>Complex archaea that bridge the gap between prokaryotes and eukaryotes.</title>
        <authorList>
            <person name="Spang A."/>
            <person name="Saw J.H."/>
            <person name="Jorgensen S.L."/>
            <person name="Zaremba-Niedzwiedzka K."/>
            <person name="Martijn J."/>
            <person name="Lind A.E."/>
            <person name="van Eijk R."/>
            <person name="Schleper C."/>
            <person name="Guy L."/>
            <person name="Ettema T.J."/>
        </authorList>
    </citation>
    <scope>NUCLEOTIDE SEQUENCE</scope>
</reference>
<sequence>MTRALPSLLPSEPSETIVEPPHLRSSSRDAEYLIQPDSSNGFQLIRLGTSREPLYVGPNPWHEFALNHFVPGTVPVVGVLDHAPRINMSDTNFWGDGMWHGLGNGQFADIGMSVVALSYHARIEGGVSWANSWGNVSALSLYGLDIVAGDGANSCVGGRGVCSVFRIIDCAYLPHHSRDWIKWGCHTGVI</sequence>
<accession>A0A0F9BUQ2</accession>
<organism evidence="2">
    <name type="scientific">marine sediment metagenome</name>
    <dbReference type="NCBI Taxonomy" id="412755"/>
    <lineage>
        <taxon>unclassified sequences</taxon>
        <taxon>metagenomes</taxon>
        <taxon>ecological metagenomes</taxon>
    </lineage>
</organism>
<feature type="non-terminal residue" evidence="2">
    <location>
        <position position="190"/>
    </location>
</feature>
<gene>
    <name evidence="2" type="ORF">LCGC14_2685730</name>
</gene>
<evidence type="ECO:0000256" key="1">
    <source>
        <dbReference type="SAM" id="MobiDB-lite"/>
    </source>
</evidence>
<feature type="region of interest" description="Disordered" evidence="1">
    <location>
        <begin position="1"/>
        <end position="22"/>
    </location>
</feature>
<proteinExistence type="predicted"/>
<dbReference type="AlphaFoldDB" id="A0A0F9BUQ2"/>
<protein>
    <submittedName>
        <fullName evidence="2">Uncharacterized protein</fullName>
    </submittedName>
</protein>
<evidence type="ECO:0000313" key="2">
    <source>
        <dbReference type="EMBL" id="KKK94149.1"/>
    </source>
</evidence>